<evidence type="ECO:0000256" key="3">
    <source>
        <dbReference type="ARBA" id="ARBA00022468"/>
    </source>
</evidence>
<dbReference type="GO" id="GO:0005829">
    <property type="term" value="C:cytosol"/>
    <property type="evidence" value="ECO:0007669"/>
    <property type="project" value="UniProtKB-SubCell"/>
</dbReference>
<reference evidence="7" key="1">
    <citation type="journal article" date="2022" name="bioRxiv">
        <title>Sequencing and chromosome-scale assembly of the giantPleurodeles waltlgenome.</title>
        <authorList>
            <person name="Brown T."/>
            <person name="Elewa A."/>
            <person name="Iarovenko S."/>
            <person name="Subramanian E."/>
            <person name="Araus A.J."/>
            <person name="Petzold A."/>
            <person name="Susuki M."/>
            <person name="Suzuki K.-i.T."/>
            <person name="Hayashi T."/>
            <person name="Toyoda A."/>
            <person name="Oliveira C."/>
            <person name="Osipova E."/>
            <person name="Leigh N.D."/>
            <person name="Simon A."/>
            <person name="Yun M.H."/>
        </authorList>
    </citation>
    <scope>NUCLEOTIDE SEQUENCE</scope>
    <source>
        <strain evidence="7">20211129_DDA</strain>
        <tissue evidence="7">Liver</tissue>
    </source>
</reference>
<feature type="region of interest" description="Disordered" evidence="5">
    <location>
        <begin position="131"/>
        <end position="198"/>
    </location>
</feature>
<dbReference type="InterPro" id="IPR018203">
    <property type="entry name" value="GDP_dissociation_inhibitor"/>
</dbReference>
<dbReference type="Gene3D" id="1.10.405.10">
    <property type="entry name" value="Guanine Nucleotide Dissociation Inhibitor, domain 1"/>
    <property type="match status" value="1"/>
</dbReference>
<dbReference type="SUPFAM" id="SSF51905">
    <property type="entry name" value="FAD/NAD(P)-binding domain"/>
    <property type="match status" value="1"/>
</dbReference>
<evidence type="ECO:0000256" key="4">
    <source>
        <dbReference type="ARBA" id="ARBA00022490"/>
    </source>
</evidence>
<dbReference type="PRINTS" id="PR00893">
    <property type="entry name" value="RABESCORT"/>
</dbReference>
<dbReference type="InterPro" id="IPR036188">
    <property type="entry name" value="FAD/NAD-bd_sf"/>
</dbReference>
<comment type="caution">
    <text evidence="7">The sequence shown here is derived from an EMBL/GenBank/DDBJ whole genome shotgun (WGS) entry which is preliminary data.</text>
</comment>
<protein>
    <recommendedName>
        <fullName evidence="6">RAE1/2 domain-containing protein</fullName>
    </recommendedName>
</protein>
<comment type="subcellular location">
    <subcellularLocation>
        <location evidence="1">Cytoplasm</location>
        <location evidence="1">Cytosol</location>
    </subcellularLocation>
</comment>
<dbReference type="GO" id="GO:0007264">
    <property type="term" value="P:small GTPase-mediated signal transduction"/>
    <property type="evidence" value="ECO:0007669"/>
    <property type="project" value="InterPro"/>
</dbReference>
<dbReference type="GO" id="GO:0005968">
    <property type="term" value="C:Rab-protein geranylgeranyltransferase complex"/>
    <property type="evidence" value="ECO:0007669"/>
    <property type="project" value="InterPro"/>
</dbReference>
<dbReference type="FunFam" id="1.10.405.10:FF:000003">
    <property type="entry name" value="Rab proteins geranylgeranyltransferase component A"/>
    <property type="match status" value="1"/>
</dbReference>
<feature type="domain" description="RAE1/2" evidence="6">
    <location>
        <begin position="460"/>
        <end position="590"/>
    </location>
</feature>
<dbReference type="Gene3D" id="3.50.50.60">
    <property type="entry name" value="FAD/NAD(P)-binding domain"/>
    <property type="match status" value="2"/>
</dbReference>
<dbReference type="GO" id="GO:0006886">
    <property type="term" value="P:intracellular protein transport"/>
    <property type="evidence" value="ECO:0007669"/>
    <property type="project" value="InterPro"/>
</dbReference>
<evidence type="ECO:0000313" key="8">
    <source>
        <dbReference type="Proteomes" id="UP001066276"/>
    </source>
</evidence>
<dbReference type="PRINTS" id="PR00891">
    <property type="entry name" value="RABGDIREP"/>
</dbReference>
<feature type="region of interest" description="Disordered" evidence="5">
    <location>
        <begin position="626"/>
        <end position="668"/>
    </location>
</feature>
<dbReference type="EMBL" id="JANPWB010000003">
    <property type="protein sequence ID" value="KAJ1198838.1"/>
    <property type="molecule type" value="Genomic_DNA"/>
</dbReference>
<dbReference type="AlphaFoldDB" id="A0AAV7VBZ5"/>
<evidence type="ECO:0000259" key="6">
    <source>
        <dbReference type="Pfam" id="PF22603"/>
    </source>
</evidence>
<evidence type="ECO:0000256" key="2">
    <source>
        <dbReference type="ARBA" id="ARBA00005593"/>
    </source>
</evidence>
<evidence type="ECO:0000256" key="1">
    <source>
        <dbReference type="ARBA" id="ARBA00004514"/>
    </source>
</evidence>
<dbReference type="PIRSF" id="PIRSF016550">
    <property type="entry name" value="Rab_ger_ger_transf_A_euk"/>
    <property type="match status" value="1"/>
</dbReference>
<dbReference type="GO" id="GO:0005096">
    <property type="term" value="F:GTPase activator activity"/>
    <property type="evidence" value="ECO:0007669"/>
    <property type="project" value="UniProtKB-KW"/>
</dbReference>
<feature type="compositionally biased region" description="Polar residues" evidence="5">
    <location>
        <begin position="647"/>
        <end position="656"/>
    </location>
</feature>
<keyword evidence="3" id="KW-0343">GTPase activation</keyword>
<dbReference type="Gene3D" id="3.30.519.10">
    <property type="entry name" value="Guanine Nucleotide Dissociation Inhibitor, domain 2"/>
    <property type="match status" value="1"/>
</dbReference>
<feature type="compositionally biased region" description="Polar residues" evidence="5">
    <location>
        <begin position="179"/>
        <end position="192"/>
    </location>
</feature>
<keyword evidence="8" id="KW-1185">Reference proteome</keyword>
<dbReference type="Proteomes" id="UP001066276">
    <property type="component" value="Chromosome 2_1"/>
</dbReference>
<gene>
    <name evidence="7" type="ORF">NDU88_002677</name>
</gene>
<dbReference type="GO" id="GO:0005634">
    <property type="term" value="C:nucleus"/>
    <property type="evidence" value="ECO:0007669"/>
    <property type="project" value="TreeGrafter"/>
</dbReference>
<dbReference type="Pfam" id="PF22603">
    <property type="entry name" value="RAE1_2_domI_C"/>
    <property type="match status" value="1"/>
</dbReference>
<dbReference type="InterPro" id="IPR001738">
    <property type="entry name" value="Rab_escort"/>
</dbReference>
<dbReference type="GO" id="GO:0016192">
    <property type="term" value="P:vesicle-mediated transport"/>
    <property type="evidence" value="ECO:0007669"/>
    <property type="project" value="TreeGrafter"/>
</dbReference>
<keyword evidence="4" id="KW-0963">Cytoplasm</keyword>
<sequence length="668" mass="74623">MPLVVADSGVDMAAGTRKVGALRLQSFKLAVGTYQGLPESIIAAACSRTGKSVLHLDSKSYYGGNWASFTFSGILSWLEEQKQEDDNIIPSTSWKDQVLETENTISLNVKNKTIQNVEVVCYASQGSEDNVEEAGALQKHPVDSDPDANEDDQNMLKECQNGSESEKQDTPLEEEQSCDSKTNVNNITSPTNELPLDSENVEDAGENLVEATTQAPCPQSARKLTYADIIREGRKFNIDLVSTILYSRGLLIDLLIKSSVSRYVEFKNVTRILTFHEEKVEQVPCSRADVFNSKQLTMVEKRMLMKFLTFCSDYEQHPEEYQDFMDYTFSDFLKAKKLSPNLQHFILHSIAMVSLTASTGMGLKATQHFLLSLGRYGNNPFLFPLYGMGEMPQCFCRMCAVFGGIYCLRHSVRSLLVDKESKRCKAVIDSSGKRINCCYFIVEDSYLADENCRSVIYRQLSRAVLITDRSILKSDSDQQISVLRMPSEDPTQPTVSVVELCSSSMTCMGGTYLVHLTCSSVKTAKEDLEHVVQKLFTPYTEIETEESENETEKPKILWIMFYNMRDSSEIDRECYEDLPSNVYVCSGPDASFGNDNAVKQAESIFHQMYPTEEFCPQAPNPEDIVYDADAAESGDASSAAPMESKSEPVTQETITGESGDVTEEHQGE</sequence>
<proteinExistence type="inferred from homology"/>
<dbReference type="SUPFAM" id="SSF54373">
    <property type="entry name" value="FAD-linked reductases, C-terminal domain"/>
    <property type="match status" value="1"/>
</dbReference>
<comment type="similarity">
    <text evidence="2">Belongs to the Rab GDI family.</text>
</comment>
<dbReference type="PANTHER" id="PTHR11787:SF4">
    <property type="entry name" value="CHM, RAB ESCORT PROTEIN 1"/>
    <property type="match status" value="1"/>
</dbReference>
<organism evidence="7 8">
    <name type="scientific">Pleurodeles waltl</name>
    <name type="common">Iberian ribbed newt</name>
    <dbReference type="NCBI Taxonomy" id="8319"/>
    <lineage>
        <taxon>Eukaryota</taxon>
        <taxon>Metazoa</taxon>
        <taxon>Chordata</taxon>
        <taxon>Craniata</taxon>
        <taxon>Vertebrata</taxon>
        <taxon>Euteleostomi</taxon>
        <taxon>Amphibia</taxon>
        <taxon>Batrachia</taxon>
        <taxon>Caudata</taxon>
        <taxon>Salamandroidea</taxon>
        <taxon>Salamandridae</taxon>
        <taxon>Pleurodelinae</taxon>
        <taxon>Pleurodeles</taxon>
    </lineage>
</organism>
<dbReference type="GO" id="GO:0005092">
    <property type="term" value="F:GDP-dissociation inhibitor activity"/>
    <property type="evidence" value="ECO:0007669"/>
    <property type="project" value="InterPro"/>
</dbReference>
<evidence type="ECO:0000256" key="5">
    <source>
        <dbReference type="SAM" id="MobiDB-lite"/>
    </source>
</evidence>
<accession>A0AAV7VBZ5</accession>
<name>A0AAV7VBZ5_PLEWA</name>
<feature type="compositionally biased region" description="Acidic residues" evidence="5">
    <location>
        <begin position="144"/>
        <end position="153"/>
    </location>
</feature>
<evidence type="ECO:0000313" key="7">
    <source>
        <dbReference type="EMBL" id="KAJ1198838.1"/>
    </source>
</evidence>
<dbReference type="InterPro" id="IPR054420">
    <property type="entry name" value="RAE1_2_domI_C"/>
</dbReference>
<dbReference type="PANTHER" id="PTHR11787">
    <property type="entry name" value="RAB GDP-DISSOCIATION INHIBITOR"/>
    <property type="match status" value="1"/>
</dbReference>